<dbReference type="PANTHER" id="PTHR33075">
    <property type="entry name" value="OS02G0499800 PROTEIN"/>
    <property type="match status" value="1"/>
</dbReference>
<dbReference type="EMBL" id="JAUUTY010000001">
    <property type="protein sequence ID" value="KAK1696366.1"/>
    <property type="molecule type" value="Genomic_DNA"/>
</dbReference>
<evidence type="ECO:0000313" key="4">
    <source>
        <dbReference type="Proteomes" id="UP001231189"/>
    </source>
</evidence>
<comment type="caution">
    <text evidence="3">The sequence shown here is derived from an EMBL/GenBank/DDBJ whole genome shotgun (WGS) entry which is preliminary data.</text>
</comment>
<protein>
    <recommendedName>
        <fullName evidence="2">DUF7597 domain-containing protein</fullName>
    </recommendedName>
</protein>
<dbReference type="AlphaFoldDB" id="A0AAD8TY85"/>
<dbReference type="PANTHER" id="PTHR33075:SF7">
    <property type="entry name" value="OS02G0303350 PROTEIN"/>
    <property type="match status" value="1"/>
</dbReference>
<name>A0AAD8TY85_LOLMU</name>
<dbReference type="InterPro" id="IPR056018">
    <property type="entry name" value="DUF7597"/>
</dbReference>
<dbReference type="Pfam" id="PF24530">
    <property type="entry name" value="DUF7597"/>
    <property type="match status" value="1"/>
</dbReference>
<feature type="domain" description="DUF7597" evidence="2">
    <location>
        <begin position="6"/>
        <end position="127"/>
    </location>
</feature>
<proteinExistence type="predicted"/>
<feature type="region of interest" description="Disordered" evidence="1">
    <location>
        <begin position="1"/>
        <end position="20"/>
    </location>
</feature>
<reference evidence="3" key="1">
    <citation type="submission" date="2023-07" db="EMBL/GenBank/DDBJ databases">
        <title>A chromosome-level genome assembly of Lolium multiflorum.</title>
        <authorList>
            <person name="Chen Y."/>
            <person name="Copetti D."/>
            <person name="Kolliker R."/>
            <person name="Studer B."/>
        </authorList>
    </citation>
    <scope>NUCLEOTIDE SEQUENCE</scope>
    <source>
        <strain evidence="3">02402/16</strain>
        <tissue evidence="3">Leaf</tissue>
    </source>
</reference>
<evidence type="ECO:0000259" key="2">
    <source>
        <dbReference type="Pfam" id="PF24530"/>
    </source>
</evidence>
<dbReference type="Proteomes" id="UP001231189">
    <property type="component" value="Unassembled WGS sequence"/>
</dbReference>
<sequence>MANYAVDPTPHVPAGMQAIPPGPLRSQRSYVFLGGEPPMHADDWAVATLTPEPEDGDFLGAVATIGLHLHDLGIQVRSTSRCAMGTALIRFSTVTDRDAAVGGSPYFIGDSVLRFVNEDNGINKRSSVLTHDVWCMLLNYPQELWEPESVMRTFVPFGRFLVWNKDMSNKTRILVKFRAHNVDTLPLSVVVGKNVSDDGHTDTWTCPLILLSTTMLGGHAGDEDPIPPNGANPHPMPLVHAGFWHDLNMDHQMNEIPVAQDQADAPVGNAPVPEMNINPATPVQDDNFIPVPEAEQEPTTITHLTNLISKIMDTDVDHEILQKLAGSQINGATINLEESEVNGVEVMKCLIEINTVPANYAPTVEPIQQTLVPQTNNSDSDVVVISEPAHFNKQKRKQAAPRDVSTIRRSRRIANKTVGYKDKASASAATSIKGVQPLNLGSRFEATVNDQQAAPPPDLPMETMQAIGTKLCQIPPGEVSSAALNYDSSDE</sequence>
<gene>
    <name evidence="3" type="ORF">QYE76_013063</name>
</gene>
<organism evidence="3 4">
    <name type="scientific">Lolium multiflorum</name>
    <name type="common">Italian ryegrass</name>
    <name type="synonym">Lolium perenne subsp. multiflorum</name>
    <dbReference type="NCBI Taxonomy" id="4521"/>
    <lineage>
        <taxon>Eukaryota</taxon>
        <taxon>Viridiplantae</taxon>
        <taxon>Streptophyta</taxon>
        <taxon>Embryophyta</taxon>
        <taxon>Tracheophyta</taxon>
        <taxon>Spermatophyta</taxon>
        <taxon>Magnoliopsida</taxon>
        <taxon>Liliopsida</taxon>
        <taxon>Poales</taxon>
        <taxon>Poaceae</taxon>
        <taxon>BOP clade</taxon>
        <taxon>Pooideae</taxon>
        <taxon>Poodae</taxon>
        <taxon>Poeae</taxon>
        <taxon>Poeae Chloroplast Group 2 (Poeae type)</taxon>
        <taxon>Loliodinae</taxon>
        <taxon>Loliinae</taxon>
        <taxon>Lolium</taxon>
    </lineage>
</organism>
<keyword evidence="4" id="KW-1185">Reference proteome</keyword>
<evidence type="ECO:0000313" key="3">
    <source>
        <dbReference type="EMBL" id="KAK1696366.1"/>
    </source>
</evidence>
<evidence type="ECO:0000256" key="1">
    <source>
        <dbReference type="SAM" id="MobiDB-lite"/>
    </source>
</evidence>
<accession>A0AAD8TY85</accession>